<accession>A0A4S8MQX8</accession>
<organism evidence="1 2">
    <name type="scientific">Dendrothele bispora (strain CBS 962.96)</name>
    <dbReference type="NCBI Taxonomy" id="1314807"/>
    <lineage>
        <taxon>Eukaryota</taxon>
        <taxon>Fungi</taxon>
        <taxon>Dikarya</taxon>
        <taxon>Basidiomycota</taxon>
        <taxon>Agaricomycotina</taxon>
        <taxon>Agaricomycetes</taxon>
        <taxon>Agaricomycetidae</taxon>
        <taxon>Agaricales</taxon>
        <taxon>Agaricales incertae sedis</taxon>
        <taxon>Dendrothele</taxon>
    </lineage>
</organism>
<name>A0A4S8MQX8_DENBC</name>
<proteinExistence type="predicted"/>
<keyword evidence="2" id="KW-1185">Reference proteome</keyword>
<dbReference type="Proteomes" id="UP000297245">
    <property type="component" value="Unassembled WGS sequence"/>
</dbReference>
<sequence>MLLVLAVVSAKDCRRSTSSKSTFTFIDEVLNGLNCFPGGPFFFFSKHFPSARYSSRSFGLNFGLDCPVFLAKLGRWGCTLPKKSRNSSFKVLGPRPRGRCFERASATSSQLEISGCNSRLYSSDRIDLLKPFHSRYTRFLQFSRFGNNDQYPLAVSQCSWWGSSISTIQPTNHQDSKNTHSLLLY</sequence>
<evidence type="ECO:0000313" key="2">
    <source>
        <dbReference type="Proteomes" id="UP000297245"/>
    </source>
</evidence>
<dbReference type="EMBL" id="ML179049">
    <property type="protein sequence ID" value="THV05483.1"/>
    <property type="molecule type" value="Genomic_DNA"/>
</dbReference>
<reference evidence="1 2" key="1">
    <citation type="journal article" date="2019" name="Nat. Ecol. Evol.">
        <title>Megaphylogeny resolves global patterns of mushroom evolution.</title>
        <authorList>
            <person name="Varga T."/>
            <person name="Krizsan K."/>
            <person name="Foldi C."/>
            <person name="Dima B."/>
            <person name="Sanchez-Garcia M."/>
            <person name="Sanchez-Ramirez S."/>
            <person name="Szollosi G.J."/>
            <person name="Szarkandi J.G."/>
            <person name="Papp V."/>
            <person name="Albert L."/>
            <person name="Andreopoulos W."/>
            <person name="Angelini C."/>
            <person name="Antonin V."/>
            <person name="Barry K.W."/>
            <person name="Bougher N.L."/>
            <person name="Buchanan P."/>
            <person name="Buyck B."/>
            <person name="Bense V."/>
            <person name="Catcheside P."/>
            <person name="Chovatia M."/>
            <person name="Cooper J."/>
            <person name="Damon W."/>
            <person name="Desjardin D."/>
            <person name="Finy P."/>
            <person name="Geml J."/>
            <person name="Haridas S."/>
            <person name="Hughes K."/>
            <person name="Justo A."/>
            <person name="Karasinski D."/>
            <person name="Kautmanova I."/>
            <person name="Kiss B."/>
            <person name="Kocsube S."/>
            <person name="Kotiranta H."/>
            <person name="LaButti K.M."/>
            <person name="Lechner B.E."/>
            <person name="Liimatainen K."/>
            <person name="Lipzen A."/>
            <person name="Lukacs Z."/>
            <person name="Mihaltcheva S."/>
            <person name="Morgado L.N."/>
            <person name="Niskanen T."/>
            <person name="Noordeloos M.E."/>
            <person name="Ohm R.A."/>
            <person name="Ortiz-Santana B."/>
            <person name="Ovrebo C."/>
            <person name="Racz N."/>
            <person name="Riley R."/>
            <person name="Savchenko A."/>
            <person name="Shiryaev A."/>
            <person name="Soop K."/>
            <person name="Spirin V."/>
            <person name="Szebenyi C."/>
            <person name="Tomsovsky M."/>
            <person name="Tulloss R.E."/>
            <person name="Uehling J."/>
            <person name="Grigoriev I.V."/>
            <person name="Vagvolgyi C."/>
            <person name="Papp T."/>
            <person name="Martin F.M."/>
            <person name="Miettinen O."/>
            <person name="Hibbett D.S."/>
            <person name="Nagy L.G."/>
        </authorList>
    </citation>
    <scope>NUCLEOTIDE SEQUENCE [LARGE SCALE GENOMIC DNA]</scope>
    <source>
        <strain evidence="1 2">CBS 962.96</strain>
    </source>
</reference>
<protein>
    <submittedName>
        <fullName evidence="1">Uncharacterized protein</fullName>
    </submittedName>
</protein>
<gene>
    <name evidence="1" type="ORF">K435DRAFT_107423</name>
</gene>
<evidence type="ECO:0000313" key="1">
    <source>
        <dbReference type="EMBL" id="THV05483.1"/>
    </source>
</evidence>
<dbReference type="AlphaFoldDB" id="A0A4S8MQX8"/>